<gene>
    <name evidence="2" type="ORF">SCWH03_29140</name>
</gene>
<protein>
    <submittedName>
        <fullName evidence="2">Uncharacterized protein</fullName>
    </submittedName>
</protein>
<reference evidence="2 3" key="1">
    <citation type="submission" date="2020-02" db="EMBL/GenBank/DDBJ databases">
        <title>Whole Genome Shotgun Sequence of Streptomyces sp. strain CWH03.</title>
        <authorList>
            <person name="Dohra H."/>
            <person name="Kodani S."/>
            <person name="Yamamura H."/>
        </authorList>
    </citation>
    <scope>NUCLEOTIDE SEQUENCE [LARGE SCALE GENOMIC DNA]</scope>
    <source>
        <strain evidence="2 3">CWH03</strain>
    </source>
</reference>
<name>A0A6A0AUT0_9ACTN</name>
<evidence type="ECO:0000313" key="2">
    <source>
        <dbReference type="EMBL" id="GFH36682.1"/>
    </source>
</evidence>
<dbReference type="Proteomes" id="UP000484988">
    <property type="component" value="Unassembled WGS sequence"/>
</dbReference>
<comment type="caution">
    <text evidence="2">The sequence shown here is derived from an EMBL/GenBank/DDBJ whole genome shotgun (WGS) entry which is preliminary data.</text>
</comment>
<dbReference type="EMBL" id="BLLG01000007">
    <property type="protein sequence ID" value="GFH36682.1"/>
    <property type="molecule type" value="Genomic_DNA"/>
</dbReference>
<feature type="region of interest" description="Disordered" evidence="1">
    <location>
        <begin position="20"/>
        <end position="40"/>
    </location>
</feature>
<proteinExistence type="predicted"/>
<accession>A0A6A0AUT0</accession>
<feature type="compositionally biased region" description="Basic residues" evidence="1">
    <location>
        <begin position="22"/>
        <end position="32"/>
    </location>
</feature>
<sequence>MDALFVAGFPVGPHRQSVGCLRGRHRSSRRPVRYTPHGYMVPIPGGSVRAPCRSLPSMGDTEEAPASRVRLMPPGISPAQTQYPEDPTCDFV</sequence>
<evidence type="ECO:0000256" key="1">
    <source>
        <dbReference type="SAM" id="MobiDB-lite"/>
    </source>
</evidence>
<dbReference type="AlphaFoldDB" id="A0A6A0AUT0"/>
<feature type="region of interest" description="Disordered" evidence="1">
    <location>
        <begin position="71"/>
        <end position="92"/>
    </location>
</feature>
<keyword evidence="3" id="KW-1185">Reference proteome</keyword>
<evidence type="ECO:0000313" key="3">
    <source>
        <dbReference type="Proteomes" id="UP000484988"/>
    </source>
</evidence>
<organism evidence="2 3">
    <name type="scientific">Streptomyces pacificus</name>
    <dbReference type="NCBI Taxonomy" id="2705029"/>
    <lineage>
        <taxon>Bacteria</taxon>
        <taxon>Bacillati</taxon>
        <taxon>Actinomycetota</taxon>
        <taxon>Actinomycetes</taxon>
        <taxon>Kitasatosporales</taxon>
        <taxon>Streptomycetaceae</taxon>
        <taxon>Streptomyces</taxon>
    </lineage>
</organism>